<dbReference type="EMBL" id="CAJVQA010000007">
    <property type="protein sequence ID" value="CAG8449366.1"/>
    <property type="molecule type" value="Genomic_DNA"/>
</dbReference>
<dbReference type="Gene3D" id="3.90.1600.10">
    <property type="entry name" value="Palm domain of DNA polymerase"/>
    <property type="match status" value="1"/>
</dbReference>
<evidence type="ECO:0000256" key="8">
    <source>
        <dbReference type="ARBA" id="ARBA00023172"/>
    </source>
</evidence>
<dbReference type="InterPro" id="IPR048046">
    <property type="entry name" value="Transpos_IS607"/>
</dbReference>
<keyword evidence="8" id="KW-0233">DNA recombination</keyword>
<evidence type="ECO:0000256" key="1">
    <source>
        <dbReference type="ARBA" id="ARBA00005755"/>
    </source>
</evidence>
<dbReference type="GO" id="GO:0000150">
    <property type="term" value="F:DNA strand exchange activity"/>
    <property type="evidence" value="ECO:0007669"/>
    <property type="project" value="InterPro"/>
</dbReference>
<accession>A0A9N8VFN0</accession>
<evidence type="ECO:0000256" key="2">
    <source>
        <dbReference type="ARBA" id="ARBA00012417"/>
    </source>
</evidence>
<dbReference type="InterPro" id="IPR010095">
    <property type="entry name" value="Cas12f1-like_TNB"/>
</dbReference>
<dbReference type="InterPro" id="IPR006119">
    <property type="entry name" value="Resolv_N"/>
</dbReference>
<dbReference type="PROSITE" id="PS00397">
    <property type="entry name" value="RECOMBINASES_1"/>
    <property type="match status" value="1"/>
</dbReference>
<dbReference type="InterPro" id="IPR012337">
    <property type="entry name" value="RNaseH-like_sf"/>
</dbReference>
<dbReference type="SMART" id="SM00857">
    <property type="entry name" value="Resolvase"/>
    <property type="match status" value="1"/>
</dbReference>
<feature type="domain" description="Resolvase/invertase-type recombinase catalytic" evidence="9">
    <location>
        <begin position="1013"/>
        <end position="1150"/>
    </location>
</feature>
<keyword evidence="7" id="KW-0238">DNA-binding</keyword>
<dbReference type="GO" id="GO:0000166">
    <property type="term" value="F:nucleotide binding"/>
    <property type="evidence" value="ECO:0007669"/>
    <property type="project" value="InterPro"/>
</dbReference>
<dbReference type="Proteomes" id="UP000789759">
    <property type="component" value="Unassembled WGS sequence"/>
</dbReference>
<evidence type="ECO:0000256" key="6">
    <source>
        <dbReference type="ARBA" id="ARBA00022932"/>
    </source>
</evidence>
<protein>
    <recommendedName>
        <fullName evidence="2">DNA-directed DNA polymerase</fullName>
        <ecNumber evidence="2">2.7.7.7</ecNumber>
    </recommendedName>
</protein>
<organism evidence="10 11">
    <name type="scientific">Cetraspora pellucida</name>
    <dbReference type="NCBI Taxonomy" id="1433469"/>
    <lineage>
        <taxon>Eukaryota</taxon>
        <taxon>Fungi</taxon>
        <taxon>Fungi incertae sedis</taxon>
        <taxon>Mucoromycota</taxon>
        <taxon>Glomeromycotina</taxon>
        <taxon>Glomeromycetes</taxon>
        <taxon>Diversisporales</taxon>
        <taxon>Gigasporaceae</taxon>
        <taxon>Cetraspora</taxon>
    </lineage>
</organism>
<dbReference type="PANTHER" id="PTHR36172:SF1">
    <property type="entry name" value="RESOLVASE-RELATED"/>
    <property type="match status" value="1"/>
</dbReference>
<dbReference type="PROSITE" id="PS51736">
    <property type="entry name" value="RECOMBINASES_3"/>
    <property type="match status" value="1"/>
</dbReference>
<dbReference type="EC" id="2.7.7.7" evidence="2"/>
<keyword evidence="11" id="KW-1185">Reference proteome</keyword>
<dbReference type="InterPro" id="IPR036397">
    <property type="entry name" value="RNaseH_sf"/>
</dbReference>
<evidence type="ECO:0000313" key="10">
    <source>
        <dbReference type="EMBL" id="CAG8449366.1"/>
    </source>
</evidence>
<dbReference type="GO" id="GO:0003677">
    <property type="term" value="F:DNA binding"/>
    <property type="evidence" value="ECO:0007669"/>
    <property type="project" value="UniProtKB-KW"/>
</dbReference>
<dbReference type="SUPFAM" id="SSF53098">
    <property type="entry name" value="Ribonuclease H-like"/>
    <property type="match status" value="1"/>
</dbReference>
<evidence type="ECO:0000256" key="7">
    <source>
        <dbReference type="ARBA" id="ARBA00023125"/>
    </source>
</evidence>
<dbReference type="SUPFAM" id="SSF56672">
    <property type="entry name" value="DNA/RNA polymerases"/>
    <property type="match status" value="1"/>
</dbReference>
<evidence type="ECO:0000256" key="3">
    <source>
        <dbReference type="ARBA" id="ARBA00022679"/>
    </source>
</evidence>
<dbReference type="GO" id="GO:0015074">
    <property type="term" value="P:DNA integration"/>
    <property type="evidence" value="ECO:0007669"/>
    <property type="project" value="UniProtKB-KW"/>
</dbReference>
<reference evidence="10" key="1">
    <citation type="submission" date="2021-06" db="EMBL/GenBank/DDBJ databases">
        <authorList>
            <person name="Kallberg Y."/>
            <person name="Tangrot J."/>
            <person name="Rosling A."/>
        </authorList>
    </citation>
    <scope>NUCLEOTIDE SEQUENCE</scope>
    <source>
        <strain evidence="10">FL966</strain>
    </source>
</reference>
<dbReference type="InterPro" id="IPR006172">
    <property type="entry name" value="DNA-dir_DNA_pol_B"/>
</dbReference>
<dbReference type="Pfam" id="PF00136">
    <property type="entry name" value="DNA_pol_B"/>
    <property type="match status" value="1"/>
</dbReference>
<dbReference type="InterPro" id="IPR006118">
    <property type="entry name" value="Recombinase_CS"/>
</dbReference>
<dbReference type="OrthoDB" id="2413960at2759"/>
<dbReference type="Pfam" id="PF00239">
    <property type="entry name" value="Resolvase"/>
    <property type="match status" value="1"/>
</dbReference>
<gene>
    <name evidence="10" type="ORF">CPELLU_LOCUS50</name>
</gene>
<dbReference type="PANTHER" id="PTHR36172">
    <property type="match status" value="1"/>
</dbReference>
<keyword evidence="5" id="KW-0229">DNA integration</keyword>
<dbReference type="InterPro" id="IPR051491">
    <property type="entry name" value="Recombinase/Transposase-rel"/>
</dbReference>
<proteinExistence type="inferred from homology"/>
<dbReference type="SUPFAM" id="SSF46955">
    <property type="entry name" value="Putative DNA-binding domain"/>
    <property type="match status" value="1"/>
</dbReference>
<dbReference type="InterPro" id="IPR006134">
    <property type="entry name" value="DNA-dir_DNA_pol_B_multi_dom"/>
</dbReference>
<dbReference type="Gene3D" id="3.30.420.10">
    <property type="entry name" value="Ribonuclease H-like superfamily/Ribonuclease H"/>
    <property type="match status" value="1"/>
</dbReference>
<comment type="similarity">
    <text evidence="1">Belongs to the DNA polymerase type-B family.</text>
</comment>
<dbReference type="InterPro" id="IPR036162">
    <property type="entry name" value="Resolvase-like_N_sf"/>
</dbReference>
<dbReference type="Gene3D" id="1.10.1660.10">
    <property type="match status" value="1"/>
</dbReference>
<dbReference type="InterPro" id="IPR043502">
    <property type="entry name" value="DNA/RNA_pol_sf"/>
</dbReference>
<evidence type="ECO:0000256" key="4">
    <source>
        <dbReference type="ARBA" id="ARBA00022695"/>
    </source>
</evidence>
<dbReference type="NCBIfam" id="NF033518">
    <property type="entry name" value="transpos_IS607"/>
    <property type="match status" value="1"/>
</dbReference>
<name>A0A9N8VFN0_9GLOM</name>
<evidence type="ECO:0000313" key="11">
    <source>
        <dbReference type="Proteomes" id="UP000789759"/>
    </source>
</evidence>
<evidence type="ECO:0000256" key="5">
    <source>
        <dbReference type="ARBA" id="ARBA00022908"/>
    </source>
</evidence>
<dbReference type="PRINTS" id="PR00106">
    <property type="entry name" value="DNAPOLB"/>
</dbReference>
<comment type="caution">
    <text evidence="10">The sequence shown here is derived from an EMBL/GenBank/DDBJ whole genome shotgun (WGS) entry which is preliminary data.</text>
</comment>
<keyword evidence="4" id="KW-0548">Nucleotidyltransferase</keyword>
<dbReference type="Pfam" id="PF07282">
    <property type="entry name" value="Cas12f1-like_TNB"/>
    <property type="match status" value="1"/>
</dbReference>
<dbReference type="InterPro" id="IPR009061">
    <property type="entry name" value="DNA-bd_dom_put_sf"/>
</dbReference>
<dbReference type="Gene3D" id="1.10.287.690">
    <property type="entry name" value="Helix hairpin bin"/>
    <property type="match status" value="1"/>
</dbReference>
<keyword evidence="3" id="KW-0808">Transferase</keyword>
<dbReference type="SMART" id="SM00486">
    <property type="entry name" value="POLBc"/>
    <property type="match status" value="1"/>
</dbReference>
<dbReference type="GO" id="GO:0003887">
    <property type="term" value="F:DNA-directed DNA polymerase activity"/>
    <property type="evidence" value="ECO:0007669"/>
    <property type="project" value="UniProtKB-KW"/>
</dbReference>
<evidence type="ECO:0000259" key="9">
    <source>
        <dbReference type="PROSITE" id="PS51736"/>
    </source>
</evidence>
<dbReference type="InterPro" id="IPR023211">
    <property type="entry name" value="DNA_pol_palm_dom_sf"/>
</dbReference>
<dbReference type="SUPFAM" id="SSF53041">
    <property type="entry name" value="Resolvase-like"/>
    <property type="match status" value="1"/>
</dbReference>
<keyword evidence="6" id="KW-0239">DNA-directed DNA polymerase</keyword>
<dbReference type="Gene3D" id="3.40.50.1390">
    <property type="entry name" value="Resolvase, N-terminal catalytic domain"/>
    <property type="match status" value="1"/>
</dbReference>
<dbReference type="FunFam" id="3.40.50.1390:FF:000002">
    <property type="entry name" value="ORF1 in transposon ISC1904"/>
    <property type="match status" value="1"/>
</dbReference>
<dbReference type="Gene3D" id="1.10.287.2170">
    <property type="match status" value="1"/>
</dbReference>
<sequence>MKTREFFTGDIYPNDNVYSMQIVEDHEDYYTKEYYMKIKCVATNSLDAYIFLSGFPVYCEFKINNGFDDGIDEKIVKEILNYISLTNYKDYRSVKREDILGNEFYFLRVFFKNHNIRKKIIKKVRDCIKNKEDNYQIFDLYEDDISTPYSMFIAPRIKIKINGFEQGFPLSKTFKLNRTLSRKIYENKFHYSNLRFIDDIDTYISMFFDFETVDIENMKKGILGRVSIGCEIDQAFMGVFLFFKGRDIIPFHTVAVLLQNEEFPVEYERIDEKLDLIYVKNQKEFFLTKALLYYNFRPEKTGGWNNLGYDWKFTIRKLYELGIFEEFIQIATGKTKSIENIIKFDYRNEYNTVNANEKACHYFLKILGTEEYDQSTMFRQHYQTLSKWSLNTILGKLGLKLKLEFSIKEMYEILYNVYKGNFDEKTKKEKCTLILDYCIRDCIAPKEAIEFINKITEYRIISNLTYIPMYEYSYGNKTKMINNLIVYFANREGFDISIKYDKKNVKEEYEGGLVKDPLKEFSVVSDGCLDFNSLYPSVMMQHNICFLTKLKKNEKEEGCHEISYKNSKGITKIIRFSKKRKGLIPTILELLVKRRKEAKKDRDRHEKSNPMYNYYNILQDTLKKIANSIYGQFGNQYSIICDYEVSASVTGAYARKYIKMASEYMQTKEISETNKEKKFIWKYTDTDSIFFRLSPILINEIIKRYENHLLDKNINEKDFIDVIYNIQKEMVFVTYNESMKLQDEINEWMANENQAPRIIMEMEKIVSPNLYISKKKYNGLIFENSNYFFDDEWKDLEKHIKEEYKIDNVTKEIVNDFVKKNDEYKLLANGKKFSNLLAKGTDLVRRNSTLICRVILKKLLYTLFDYREYGRYLYNMKFTKIEEYQDFINGVNKNDFAKETSKRVVEDFIKYLYSKETELNLELFEQNARNNEEEEDMMTFTETKDPLSITKYTMTSKYKPAEKIKKTYGVSTSTLRRWGDKGDVSCITMPGGKRMYSTEDIDNMFGRESKEKKKICYARVSSEKQKEDLERQCNHLRSEYPEHEIITDIGSGLNWKRKGFTSLLERIYQGDIEEVVVTRKDRLCRFAYELVEWIFKKHEVKLMVLGTDVGSNEPETGELAEDLLSIVTVFTARHNGLRSAANKRKRKEIENSKDTDILRQKCIKIENFQNENKWVLETPYGIRDEALIDLLDAHKSNFKLKRQKFNIRYKKKKDKQHSITIQARDWKRKRGEYAFLKNIRMSEELPNIEHAFNIILDKLGKFYICIPISIEEYYREDNEIISLDPGIRTFMTGYDPIDDCHMKLAKFLCDNYNTILLPKFETQEMVKRIKRKIRNKTARMMITWSHYRFRRFLEHKISEYPGRLLILCNEHYTSKTCGNCGYIKRNFGGSKIYKCDECGFVIDRDYNENQTDWERSEKKDKEYTETILKQENDETTSMVKKFVRDMKMINVEVPKPRFNYYVIYKHGVKEVYKRMVLVDRFDPKKQRIDKYHYLKGIKSFLSVCIEETEKETDEWIKSIIDKNTNKSIDEYSLKEDEQKGGKKRKKKEYDILIPKKQMKISSFFKKQNNDNDDNDFFI</sequence>